<feature type="domain" description="GGDEF" evidence="1">
    <location>
        <begin position="1"/>
        <end position="72"/>
    </location>
</feature>
<feature type="non-terminal residue" evidence="2">
    <location>
        <position position="1"/>
    </location>
</feature>
<dbReference type="Pfam" id="PF00990">
    <property type="entry name" value="GGDEF"/>
    <property type="match status" value="1"/>
</dbReference>
<protein>
    <submittedName>
        <fullName evidence="2">Diguanylate cyclase with GGDEF domain</fullName>
    </submittedName>
</protein>
<keyword evidence="3" id="KW-1185">Reference proteome</keyword>
<dbReference type="RefSeq" id="WP_146099713.1">
    <property type="nucleotide sequence ID" value="NZ_PTJD01000029.1"/>
</dbReference>
<reference evidence="2 3" key="1">
    <citation type="submission" date="2018-02" db="EMBL/GenBank/DDBJ databases">
        <title>Genomic Encyclopedia of Archaeal and Bacterial Type Strains, Phase II (KMG-II): from individual species to whole genera.</title>
        <authorList>
            <person name="Goeker M."/>
        </authorList>
    </citation>
    <scope>NUCLEOTIDE SEQUENCE [LARGE SCALE GENOMIC DNA]</scope>
    <source>
        <strain evidence="2 3">DSM 22857</strain>
    </source>
</reference>
<organism evidence="2 3">
    <name type="scientific">Kineococcus xinjiangensis</name>
    <dbReference type="NCBI Taxonomy" id="512762"/>
    <lineage>
        <taxon>Bacteria</taxon>
        <taxon>Bacillati</taxon>
        <taxon>Actinomycetota</taxon>
        <taxon>Actinomycetes</taxon>
        <taxon>Kineosporiales</taxon>
        <taxon>Kineosporiaceae</taxon>
        <taxon>Kineococcus</taxon>
    </lineage>
</organism>
<dbReference type="InterPro" id="IPR043128">
    <property type="entry name" value="Rev_trsase/Diguanyl_cyclase"/>
</dbReference>
<dbReference type="Gene3D" id="3.30.70.270">
    <property type="match status" value="1"/>
</dbReference>
<name>A0A2S6IC07_9ACTN</name>
<comment type="caution">
    <text evidence="2">The sequence shown here is derived from an EMBL/GenBank/DDBJ whole genome shotgun (WGS) entry which is preliminary data.</text>
</comment>
<dbReference type="SUPFAM" id="SSF55073">
    <property type="entry name" value="Nucleotide cyclase"/>
    <property type="match status" value="1"/>
</dbReference>
<dbReference type="AlphaFoldDB" id="A0A2S6IC07"/>
<dbReference type="EMBL" id="PTJD01000029">
    <property type="protein sequence ID" value="PPK90160.1"/>
    <property type="molecule type" value="Genomic_DNA"/>
</dbReference>
<accession>A0A2S6IC07</accession>
<dbReference type="InterPro" id="IPR000160">
    <property type="entry name" value="GGDEF_dom"/>
</dbReference>
<gene>
    <name evidence="2" type="ORF">CLV92_1291</name>
</gene>
<proteinExistence type="predicted"/>
<sequence length="80" mass="8367">FVVLVPTGASPAVLDRMTGRIRKALVPEFTVTGHRVRVGTSAGTALGGRGTTADELMGTADERMYAAKRAARTGQVAIPR</sequence>
<evidence type="ECO:0000313" key="2">
    <source>
        <dbReference type="EMBL" id="PPK90160.1"/>
    </source>
</evidence>
<dbReference type="InterPro" id="IPR029787">
    <property type="entry name" value="Nucleotide_cyclase"/>
</dbReference>
<evidence type="ECO:0000313" key="3">
    <source>
        <dbReference type="Proteomes" id="UP000239485"/>
    </source>
</evidence>
<dbReference type="Proteomes" id="UP000239485">
    <property type="component" value="Unassembled WGS sequence"/>
</dbReference>
<evidence type="ECO:0000259" key="1">
    <source>
        <dbReference type="Pfam" id="PF00990"/>
    </source>
</evidence>